<dbReference type="SUPFAM" id="SSF52540">
    <property type="entry name" value="P-loop containing nucleoside triphosphate hydrolases"/>
    <property type="match status" value="1"/>
</dbReference>
<keyword evidence="2" id="KW-0812">Transmembrane</keyword>
<sequence>MDSFFEPNSQQNFTSFLSNLTITGNQQIDRYVIFQTGLQLTSVFTSFLGYGFVIIPFIFKLPFYLPNLIMWIVTKNYIITEIEYGIKLYSIITSYLKLIHKKEKTKLRNTLYLLNTNNTFDWIDNFYYILKRNKSEFVEKHSESHAVDCYIKKNIKFENKTITIEYDVNSLSNEYRSYKPIYIYFNWWYCDKDYIVRFIRFLKNETQTNDNADGQLKIKYAKVLKNDDYIEYSTKIISKRSLDSVYLNKETKIKLLEDIQKFKLMEPFYKSHSISYKRGYLLYGPPGTGKTSIIKAIASHFDYNIIIINLNQFNDDNINQLFADMDDNDKTKIYLFDDFDSCVLFDETKTSNLIIKADSKDVKSKLSYSGFINALSGINDCVNGSFMFFTTNNLEKIPKNMLRPGRVDMVLEIGYATTNQFEEMVNDFYKNSDEIKTEILIDKLKKTEKKLTIAIIQDYFIRFRDIDDAISNIGELF</sequence>
<proteinExistence type="inferred from homology"/>
<dbReference type="GO" id="GO:0005524">
    <property type="term" value="F:ATP binding"/>
    <property type="evidence" value="ECO:0007669"/>
    <property type="project" value="InterPro"/>
</dbReference>
<dbReference type="GO" id="GO:0016887">
    <property type="term" value="F:ATP hydrolysis activity"/>
    <property type="evidence" value="ECO:0007669"/>
    <property type="project" value="InterPro"/>
</dbReference>
<dbReference type="InterPro" id="IPR003593">
    <property type="entry name" value="AAA+_ATPase"/>
</dbReference>
<keyword evidence="2" id="KW-1133">Transmembrane helix</keyword>
<feature type="transmembrane region" description="Helical" evidence="2">
    <location>
        <begin position="47"/>
        <end position="65"/>
    </location>
</feature>
<comment type="similarity">
    <text evidence="1">Belongs to the AAA ATPase family. BCS1 subfamily.</text>
</comment>
<dbReference type="InterPro" id="IPR003959">
    <property type="entry name" value="ATPase_AAA_core"/>
</dbReference>
<dbReference type="EMBL" id="MN739831">
    <property type="protein sequence ID" value="QHT73734.1"/>
    <property type="molecule type" value="Genomic_DNA"/>
</dbReference>
<dbReference type="InterPro" id="IPR027417">
    <property type="entry name" value="P-loop_NTPase"/>
</dbReference>
<protein>
    <recommendedName>
        <fullName evidence="3">AAA+ ATPase domain-containing protein</fullName>
    </recommendedName>
</protein>
<name>A0A6C0GZJ7_9ZZZZ</name>
<dbReference type="InterPro" id="IPR050747">
    <property type="entry name" value="Mitochondrial_chaperone_BCS1"/>
</dbReference>
<evidence type="ECO:0000259" key="3">
    <source>
        <dbReference type="SMART" id="SM00382"/>
    </source>
</evidence>
<accession>A0A6C0GZJ7</accession>
<dbReference type="PANTHER" id="PTHR23070">
    <property type="entry name" value="BCS1 AAA-TYPE ATPASE"/>
    <property type="match status" value="1"/>
</dbReference>
<dbReference type="AlphaFoldDB" id="A0A6C0GZJ7"/>
<reference evidence="4" key="1">
    <citation type="journal article" date="2020" name="Nature">
        <title>Giant virus diversity and host interactions through global metagenomics.</title>
        <authorList>
            <person name="Schulz F."/>
            <person name="Roux S."/>
            <person name="Paez-Espino D."/>
            <person name="Jungbluth S."/>
            <person name="Walsh D.A."/>
            <person name="Denef V.J."/>
            <person name="McMahon K.D."/>
            <person name="Konstantinidis K.T."/>
            <person name="Eloe-Fadrosh E.A."/>
            <person name="Kyrpides N.C."/>
            <person name="Woyke T."/>
        </authorList>
    </citation>
    <scope>NUCLEOTIDE SEQUENCE</scope>
    <source>
        <strain evidence="4">GVMAG-M-3300023179-4</strain>
    </source>
</reference>
<dbReference type="Pfam" id="PF00004">
    <property type="entry name" value="AAA"/>
    <property type="match status" value="1"/>
</dbReference>
<feature type="domain" description="AAA+ ATPase" evidence="3">
    <location>
        <begin position="276"/>
        <end position="417"/>
    </location>
</feature>
<keyword evidence="2" id="KW-0472">Membrane</keyword>
<organism evidence="4">
    <name type="scientific">viral metagenome</name>
    <dbReference type="NCBI Taxonomy" id="1070528"/>
    <lineage>
        <taxon>unclassified sequences</taxon>
        <taxon>metagenomes</taxon>
        <taxon>organismal metagenomes</taxon>
    </lineage>
</organism>
<evidence type="ECO:0000256" key="2">
    <source>
        <dbReference type="SAM" id="Phobius"/>
    </source>
</evidence>
<evidence type="ECO:0000313" key="4">
    <source>
        <dbReference type="EMBL" id="QHT73734.1"/>
    </source>
</evidence>
<dbReference type="Gene3D" id="3.40.50.300">
    <property type="entry name" value="P-loop containing nucleotide triphosphate hydrolases"/>
    <property type="match status" value="1"/>
</dbReference>
<dbReference type="SMART" id="SM00382">
    <property type="entry name" value="AAA"/>
    <property type="match status" value="1"/>
</dbReference>
<evidence type="ECO:0000256" key="1">
    <source>
        <dbReference type="ARBA" id="ARBA00007448"/>
    </source>
</evidence>